<dbReference type="Gene3D" id="3.40.50.150">
    <property type="entry name" value="Vaccinia Virus protein VP39"/>
    <property type="match status" value="1"/>
</dbReference>
<dbReference type="EMBL" id="JAVDRF010000001">
    <property type="protein sequence ID" value="MDR6534527.1"/>
    <property type="molecule type" value="Genomic_DNA"/>
</dbReference>
<dbReference type="GO" id="GO:0032259">
    <property type="term" value="P:methylation"/>
    <property type="evidence" value="ECO:0007669"/>
    <property type="project" value="UniProtKB-KW"/>
</dbReference>
<comment type="caution">
    <text evidence="1">The sequence shown here is derived from an EMBL/GenBank/DDBJ whole genome shotgun (WGS) entry which is preliminary data.</text>
</comment>
<proteinExistence type="predicted"/>
<gene>
    <name evidence="1" type="ORF">J2739_000287</name>
</gene>
<evidence type="ECO:0000313" key="2">
    <source>
        <dbReference type="Proteomes" id="UP001184230"/>
    </source>
</evidence>
<dbReference type="SUPFAM" id="SSF53335">
    <property type="entry name" value="S-adenosyl-L-methionine-dependent methyltransferases"/>
    <property type="match status" value="1"/>
</dbReference>
<sequence>MLSSLLPPSVREAAYRRKFLENREENLFMGSFESFAAAEAGAPPSKAVGYDNAPADAFYSHQVAFYDYPGLFWLGRALDDGMRSIFDLGGHVGIKYYAFRRMLDYPADLRWTVCDVPTVVKMGRELAVQRESTAQLSFSTDFRDASGYDVLYASGSLQYLPLRISEIIAALPVKPRRIVLNTTAVHPERTLYTLNSIGFAVCPYRIQHHDQLLAELAESGYKRRDAWRNEGKPIEVPFVDGGDKPYYAGCCFDLHQG</sequence>
<keyword evidence="1" id="KW-0489">Methyltransferase</keyword>
<organism evidence="1 2">
    <name type="scientific">Variovorax soli</name>
    <dbReference type="NCBI Taxonomy" id="376815"/>
    <lineage>
        <taxon>Bacteria</taxon>
        <taxon>Pseudomonadati</taxon>
        <taxon>Pseudomonadota</taxon>
        <taxon>Betaproteobacteria</taxon>
        <taxon>Burkholderiales</taxon>
        <taxon>Comamonadaceae</taxon>
        <taxon>Variovorax</taxon>
    </lineage>
</organism>
<dbReference type="GO" id="GO:0008168">
    <property type="term" value="F:methyltransferase activity"/>
    <property type="evidence" value="ECO:0007669"/>
    <property type="project" value="UniProtKB-KW"/>
</dbReference>
<protein>
    <submittedName>
        <fullName evidence="1">Methyltransferase (TIGR04325 family)</fullName>
    </submittedName>
</protein>
<dbReference type="NCBIfam" id="TIGR04325">
    <property type="entry name" value="MTase_LIC12133"/>
    <property type="match status" value="1"/>
</dbReference>
<evidence type="ECO:0000313" key="1">
    <source>
        <dbReference type="EMBL" id="MDR6534527.1"/>
    </source>
</evidence>
<name>A0ABU1N7V6_9BURK</name>
<reference evidence="1 2" key="1">
    <citation type="submission" date="2023-07" db="EMBL/GenBank/DDBJ databases">
        <title>Sorghum-associated microbial communities from plants grown in Nebraska, USA.</title>
        <authorList>
            <person name="Schachtman D."/>
        </authorList>
    </citation>
    <scope>NUCLEOTIDE SEQUENCE [LARGE SCALE GENOMIC DNA]</scope>
    <source>
        <strain evidence="1 2">DS1781</strain>
    </source>
</reference>
<dbReference type="Proteomes" id="UP001184230">
    <property type="component" value="Unassembled WGS sequence"/>
</dbReference>
<dbReference type="InterPro" id="IPR027612">
    <property type="entry name" value="Put_MTase_LIC12133"/>
</dbReference>
<dbReference type="InterPro" id="IPR029063">
    <property type="entry name" value="SAM-dependent_MTases_sf"/>
</dbReference>
<keyword evidence="1" id="KW-0808">Transferase</keyword>
<dbReference type="RefSeq" id="WP_309897919.1">
    <property type="nucleotide sequence ID" value="NZ_JAVDRF010000001.1"/>
</dbReference>
<keyword evidence="2" id="KW-1185">Reference proteome</keyword>
<accession>A0ABU1N7V6</accession>